<gene>
    <name evidence="2" type="ORF">J2S57_001825</name>
</gene>
<organism evidence="2 3">
    <name type="scientific">Kineosporia succinea</name>
    <dbReference type="NCBI Taxonomy" id="84632"/>
    <lineage>
        <taxon>Bacteria</taxon>
        <taxon>Bacillati</taxon>
        <taxon>Actinomycetota</taxon>
        <taxon>Actinomycetes</taxon>
        <taxon>Kineosporiales</taxon>
        <taxon>Kineosporiaceae</taxon>
        <taxon>Kineosporia</taxon>
    </lineage>
</organism>
<feature type="domain" description="Stress-response A/B barrel" evidence="1">
    <location>
        <begin position="2"/>
        <end position="93"/>
    </location>
</feature>
<dbReference type="Pfam" id="PF07876">
    <property type="entry name" value="Dabb"/>
    <property type="match status" value="1"/>
</dbReference>
<protein>
    <recommendedName>
        <fullName evidence="1">Stress-response A/B barrel domain-containing protein</fullName>
    </recommendedName>
</protein>
<evidence type="ECO:0000313" key="3">
    <source>
        <dbReference type="Proteomes" id="UP001235712"/>
    </source>
</evidence>
<dbReference type="EMBL" id="JAUSQZ010000001">
    <property type="protein sequence ID" value="MDP9826076.1"/>
    <property type="molecule type" value="Genomic_DNA"/>
</dbReference>
<dbReference type="SUPFAM" id="SSF54909">
    <property type="entry name" value="Dimeric alpha+beta barrel"/>
    <property type="match status" value="1"/>
</dbReference>
<comment type="caution">
    <text evidence="2">The sequence shown here is derived from an EMBL/GenBank/DDBJ whole genome shotgun (WGS) entry which is preliminary data.</text>
</comment>
<dbReference type="Gene3D" id="3.30.70.100">
    <property type="match status" value="1"/>
</dbReference>
<dbReference type="Proteomes" id="UP001235712">
    <property type="component" value="Unassembled WGS sequence"/>
</dbReference>
<reference evidence="2 3" key="1">
    <citation type="submission" date="2023-07" db="EMBL/GenBank/DDBJ databases">
        <title>Sequencing the genomes of 1000 actinobacteria strains.</title>
        <authorList>
            <person name="Klenk H.-P."/>
        </authorList>
    </citation>
    <scope>NUCLEOTIDE SEQUENCE [LARGE SCALE GENOMIC DNA]</scope>
    <source>
        <strain evidence="2 3">DSM 44388</strain>
    </source>
</reference>
<name>A0ABT9P077_9ACTN</name>
<dbReference type="SMART" id="SM00886">
    <property type="entry name" value="Dabb"/>
    <property type="match status" value="1"/>
</dbReference>
<evidence type="ECO:0000259" key="1">
    <source>
        <dbReference type="PROSITE" id="PS51502"/>
    </source>
</evidence>
<keyword evidence="3" id="KW-1185">Reference proteome</keyword>
<sequence length="95" mass="10566">MIRNVVMGRLRPDADTARLDEGLAGIVALGIPGMSGVKVGRDAGLRDGNWDYTITADFADVAAYRAYDEDEEHNRLRREFFGPLSEEIARIQIEV</sequence>
<dbReference type="InterPro" id="IPR011008">
    <property type="entry name" value="Dimeric_a/b-barrel"/>
</dbReference>
<evidence type="ECO:0000313" key="2">
    <source>
        <dbReference type="EMBL" id="MDP9826076.1"/>
    </source>
</evidence>
<dbReference type="RefSeq" id="WP_307240515.1">
    <property type="nucleotide sequence ID" value="NZ_JAUSQZ010000001.1"/>
</dbReference>
<proteinExistence type="predicted"/>
<accession>A0ABT9P077</accession>
<dbReference type="PROSITE" id="PS51502">
    <property type="entry name" value="S_R_A_B_BARREL"/>
    <property type="match status" value="1"/>
</dbReference>
<dbReference type="InterPro" id="IPR013097">
    <property type="entry name" value="Dabb"/>
</dbReference>